<dbReference type="PANTHER" id="PTHR42852:SF6">
    <property type="entry name" value="THIOL:DISULFIDE INTERCHANGE PROTEIN DSBE"/>
    <property type="match status" value="1"/>
</dbReference>
<name>A0A0K1E794_CHOCO</name>
<dbReference type="CDD" id="cd02966">
    <property type="entry name" value="TlpA_like_family"/>
    <property type="match status" value="1"/>
</dbReference>
<dbReference type="GO" id="GO:0016209">
    <property type="term" value="F:antioxidant activity"/>
    <property type="evidence" value="ECO:0007669"/>
    <property type="project" value="InterPro"/>
</dbReference>
<organism evidence="6 7">
    <name type="scientific">Chondromyces crocatus</name>
    <dbReference type="NCBI Taxonomy" id="52"/>
    <lineage>
        <taxon>Bacteria</taxon>
        <taxon>Pseudomonadati</taxon>
        <taxon>Myxococcota</taxon>
        <taxon>Polyangia</taxon>
        <taxon>Polyangiales</taxon>
        <taxon>Polyangiaceae</taxon>
        <taxon>Chondromyces</taxon>
    </lineage>
</organism>
<keyword evidence="4" id="KW-0676">Redox-active center</keyword>
<dbReference type="Pfam" id="PF00578">
    <property type="entry name" value="AhpC-TSA"/>
    <property type="match status" value="1"/>
</dbReference>
<evidence type="ECO:0000256" key="3">
    <source>
        <dbReference type="ARBA" id="ARBA00023157"/>
    </source>
</evidence>
<dbReference type="InterPro" id="IPR017937">
    <property type="entry name" value="Thioredoxin_CS"/>
</dbReference>
<evidence type="ECO:0000313" key="7">
    <source>
        <dbReference type="Proteomes" id="UP000067626"/>
    </source>
</evidence>
<reference evidence="6 7" key="1">
    <citation type="submission" date="2015-07" db="EMBL/GenBank/DDBJ databases">
        <title>Genome analysis of myxobacterium Chondromyces crocatus Cm c5 reveals a high potential for natural compound synthesis and the genetic basis for the loss of fruiting body formation.</title>
        <authorList>
            <person name="Zaburannyi N."/>
            <person name="Bunk B."/>
            <person name="Maier J."/>
            <person name="Overmann J."/>
            <person name="Mueller R."/>
        </authorList>
    </citation>
    <scope>NUCLEOTIDE SEQUENCE [LARGE SCALE GENOMIC DNA]</scope>
    <source>
        <strain evidence="6 7">Cm c5</strain>
    </source>
</reference>
<keyword evidence="3" id="KW-1015">Disulfide bond</keyword>
<dbReference type="GO" id="GO:0016491">
    <property type="term" value="F:oxidoreductase activity"/>
    <property type="evidence" value="ECO:0007669"/>
    <property type="project" value="InterPro"/>
</dbReference>
<dbReference type="InterPro" id="IPR013766">
    <property type="entry name" value="Thioredoxin_domain"/>
</dbReference>
<keyword evidence="2" id="KW-0201">Cytochrome c-type biogenesis</keyword>
<comment type="subcellular location">
    <subcellularLocation>
        <location evidence="1">Cell envelope</location>
    </subcellularLocation>
</comment>
<dbReference type="PROSITE" id="PS51352">
    <property type="entry name" value="THIOREDOXIN_2"/>
    <property type="match status" value="1"/>
</dbReference>
<dbReference type="RefSeq" id="WP_050428963.1">
    <property type="nucleotide sequence ID" value="NZ_CP012159.1"/>
</dbReference>
<dbReference type="STRING" id="52.CMC5_005610"/>
<evidence type="ECO:0000256" key="1">
    <source>
        <dbReference type="ARBA" id="ARBA00004196"/>
    </source>
</evidence>
<dbReference type="PANTHER" id="PTHR42852">
    <property type="entry name" value="THIOL:DISULFIDE INTERCHANGE PROTEIN DSBE"/>
    <property type="match status" value="1"/>
</dbReference>
<dbReference type="OrthoDB" id="9813820at2"/>
<evidence type="ECO:0000256" key="4">
    <source>
        <dbReference type="ARBA" id="ARBA00023284"/>
    </source>
</evidence>
<dbReference type="GO" id="GO:0030313">
    <property type="term" value="C:cell envelope"/>
    <property type="evidence" value="ECO:0007669"/>
    <property type="project" value="UniProtKB-SubCell"/>
</dbReference>
<feature type="domain" description="Thioredoxin" evidence="5">
    <location>
        <begin position="36"/>
        <end position="180"/>
    </location>
</feature>
<gene>
    <name evidence="6" type="primary">ahpC</name>
    <name evidence="6" type="ORF">CMC5_005610</name>
</gene>
<dbReference type="InterPro" id="IPR000866">
    <property type="entry name" value="AhpC/TSA"/>
</dbReference>
<dbReference type="InterPro" id="IPR036249">
    <property type="entry name" value="Thioredoxin-like_sf"/>
</dbReference>
<accession>A0A0K1E794</accession>
<keyword evidence="7" id="KW-1185">Reference proteome</keyword>
<dbReference type="PROSITE" id="PS00194">
    <property type="entry name" value="THIOREDOXIN_1"/>
    <property type="match status" value="1"/>
</dbReference>
<proteinExistence type="predicted"/>
<dbReference type="Proteomes" id="UP000067626">
    <property type="component" value="Chromosome"/>
</dbReference>
<dbReference type="EMBL" id="CP012159">
    <property type="protein sequence ID" value="AKT36448.1"/>
    <property type="molecule type" value="Genomic_DNA"/>
</dbReference>
<dbReference type="AlphaFoldDB" id="A0A0K1E794"/>
<evidence type="ECO:0000313" key="6">
    <source>
        <dbReference type="EMBL" id="AKT36448.1"/>
    </source>
</evidence>
<sequence>MEDRLTRRALVALTAVGALQLCGCGAPRMPPSARHPLMGVEAPAFEGEGSGIRTVGVPGDYLTRVTVVDFWASWCAACNVTMPALEMLFRERQVDGVMVIGVSVDESEGAAVRMAQRLRTSFPIVMDPSRRIASDYGVSQLPLTFVIDANGRVRWVGDDPGLARRAVEVLLSEGRRPVLQ</sequence>
<dbReference type="GO" id="GO:0017004">
    <property type="term" value="P:cytochrome complex assembly"/>
    <property type="evidence" value="ECO:0007669"/>
    <property type="project" value="UniProtKB-KW"/>
</dbReference>
<dbReference type="InterPro" id="IPR050553">
    <property type="entry name" value="Thioredoxin_ResA/DsbE_sf"/>
</dbReference>
<dbReference type="Gene3D" id="3.40.30.10">
    <property type="entry name" value="Glutaredoxin"/>
    <property type="match status" value="1"/>
</dbReference>
<dbReference type="SUPFAM" id="SSF52833">
    <property type="entry name" value="Thioredoxin-like"/>
    <property type="match status" value="1"/>
</dbReference>
<evidence type="ECO:0000256" key="2">
    <source>
        <dbReference type="ARBA" id="ARBA00022748"/>
    </source>
</evidence>
<protein>
    <submittedName>
        <fullName evidence="6">Alkyl hydroperoxide reductase</fullName>
    </submittedName>
</protein>
<dbReference type="KEGG" id="ccro:CMC5_005610"/>
<evidence type="ECO:0000259" key="5">
    <source>
        <dbReference type="PROSITE" id="PS51352"/>
    </source>
</evidence>